<name>A0A9X3TTP4_9BACL</name>
<dbReference type="AlphaFoldDB" id="A0A9X3TTP4"/>
<evidence type="ECO:0000313" key="1">
    <source>
        <dbReference type="EMBL" id="MDA5111007.1"/>
    </source>
</evidence>
<dbReference type="RefSeq" id="WP_156110545.1">
    <property type="nucleotide sequence ID" value="NZ_JAPYYP010000058.1"/>
</dbReference>
<dbReference type="EMBL" id="JAPYYP010000058">
    <property type="protein sequence ID" value="MDA5111007.1"/>
    <property type="molecule type" value="Genomic_DNA"/>
</dbReference>
<sequence>MKQQDQRYPALKRRGKSDNMERVLKSTYEGLINLVEEREKGRVSRGGMTMAVKGIETKIFGGSIAKKEEFIYWHGSDRKAIIEVFDFTEEKPYFGIQATMVETGEKFAIKNGFTDDRLAGLNEIVSLVEQKLLDKDDQVKKSLELFEAKKGEKTS</sequence>
<keyword evidence="2" id="KW-1185">Reference proteome</keyword>
<protein>
    <submittedName>
        <fullName evidence="1">Uncharacterized protein</fullName>
    </submittedName>
</protein>
<evidence type="ECO:0000313" key="2">
    <source>
        <dbReference type="Proteomes" id="UP001151071"/>
    </source>
</evidence>
<accession>A0A9X3TTP4</accession>
<proteinExistence type="predicted"/>
<organism evidence="1 2">
    <name type="scientific">Brevibacillus thermoruber</name>
    <dbReference type="NCBI Taxonomy" id="33942"/>
    <lineage>
        <taxon>Bacteria</taxon>
        <taxon>Bacillati</taxon>
        <taxon>Bacillota</taxon>
        <taxon>Bacilli</taxon>
        <taxon>Bacillales</taxon>
        <taxon>Paenibacillaceae</taxon>
        <taxon>Brevibacillus</taxon>
    </lineage>
</organism>
<dbReference type="Proteomes" id="UP001151071">
    <property type="component" value="Unassembled WGS sequence"/>
</dbReference>
<reference evidence="1" key="1">
    <citation type="submission" date="2022-12" db="EMBL/GenBank/DDBJ databases">
        <title>Draft genome sequence of the thermophilic strain Brevibacillus thermoruber HT42, isolated from Los Humeros, Puebla, Mexico, with biotechnological potential.</title>
        <authorList>
            <person name="Lara Sanchez J."/>
            <person name="Solis Palacios R."/>
            <person name="Bustos Baena A.S."/>
            <person name="Ruz Baez A.E."/>
            <person name="Espinosa Luna G."/>
            <person name="Oliart Ros R.M."/>
        </authorList>
    </citation>
    <scope>NUCLEOTIDE SEQUENCE</scope>
    <source>
        <strain evidence="1">HT42</strain>
    </source>
</reference>
<gene>
    <name evidence="1" type="ORF">O3V59_21975</name>
</gene>
<comment type="caution">
    <text evidence="1">The sequence shown here is derived from an EMBL/GenBank/DDBJ whole genome shotgun (WGS) entry which is preliminary data.</text>
</comment>